<reference evidence="5 6" key="1">
    <citation type="submission" date="2019-11" db="EMBL/GenBank/DDBJ databases">
        <title>Novel species isolated from a subtropical stream in China.</title>
        <authorList>
            <person name="Lu H."/>
        </authorList>
    </citation>
    <scope>NUCLEOTIDE SEQUENCE [LARGE SCALE GENOMIC DNA]</scope>
    <source>
        <strain evidence="5 6">FT92W</strain>
    </source>
</reference>
<comment type="caution">
    <text evidence="5">The sequence shown here is derived from an EMBL/GenBank/DDBJ whole genome shotgun (WGS) entry which is preliminary data.</text>
</comment>
<protein>
    <recommendedName>
        <fullName evidence="2">Bleomycin resistance protein</fullName>
    </recommendedName>
</protein>
<evidence type="ECO:0000313" key="6">
    <source>
        <dbReference type="Proteomes" id="UP000446768"/>
    </source>
</evidence>
<dbReference type="RefSeq" id="WP_154371505.1">
    <property type="nucleotide sequence ID" value="NZ_WKJJ01000002.1"/>
</dbReference>
<dbReference type="InterPro" id="IPR037523">
    <property type="entry name" value="VOC_core"/>
</dbReference>
<dbReference type="PROSITE" id="PS51819">
    <property type="entry name" value="VOC"/>
    <property type="match status" value="1"/>
</dbReference>
<organism evidence="5 6">
    <name type="scientific">Pseudoduganella rivuli</name>
    <dbReference type="NCBI Taxonomy" id="2666085"/>
    <lineage>
        <taxon>Bacteria</taxon>
        <taxon>Pseudomonadati</taxon>
        <taxon>Pseudomonadota</taxon>
        <taxon>Betaproteobacteria</taxon>
        <taxon>Burkholderiales</taxon>
        <taxon>Oxalobacteraceae</taxon>
        <taxon>Telluria group</taxon>
        <taxon>Pseudoduganella</taxon>
    </lineage>
</organism>
<evidence type="ECO:0000256" key="2">
    <source>
        <dbReference type="ARBA" id="ARBA00021572"/>
    </source>
</evidence>
<dbReference type="EMBL" id="WKJJ01000002">
    <property type="protein sequence ID" value="MRV71052.1"/>
    <property type="molecule type" value="Genomic_DNA"/>
</dbReference>
<dbReference type="InterPro" id="IPR000335">
    <property type="entry name" value="Bleomycin-R"/>
</dbReference>
<dbReference type="GO" id="GO:0046677">
    <property type="term" value="P:response to antibiotic"/>
    <property type="evidence" value="ECO:0007669"/>
    <property type="project" value="UniProtKB-KW"/>
</dbReference>
<dbReference type="CDD" id="cd08349">
    <property type="entry name" value="BLMA_like"/>
    <property type="match status" value="1"/>
</dbReference>
<dbReference type="Gene3D" id="3.10.180.10">
    <property type="entry name" value="2,3-Dihydroxybiphenyl 1,2-Dioxygenase, domain 1"/>
    <property type="match status" value="1"/>
</dbReference>
<sequence>MRLSAPIPVLRSFSEDKAREFYVEFLGFTMEWGHRFEPDTPLYMEIRRGDLVLHLSEHHGDAAPGSTVIVRVDDIDALHAELSAKRYRYARPGIIEQPWAREMTIADPFGNRLRFHAPPQ</sequence>
<dbReference type="Proteomes" id="UP000446768">
    <property type="component" value="Unassembled WGS sequence"/>
</dbReference>
<evidence type="ECO:0000313" key="5">
    <source>
        <dbReference type="EMBL" id="MRV71052.1"/>
    </source>
</evidence>
<dbReference type="SUPFAM" id="SSF54593">
    <property type="entry name" value="Glyoxalase/Bleomycin resistance protein/Dihydroxybiphenyl dioxygenase"/>
    <property type="match status" value="1"/>
</dbReference>
<evidence type="ECO:0000256" key="3">
    <source>
        <dbReference type="ARBA" id="ARBA00023251"/>
    </source>
</evidence>
<keyword evidence="6" id="KW-1185">Reference proteome</keyword>
<evidence type="ECO:0000256" key="1">
    <source>
        <dbReference type="ARBA" id="ARBA00011051"/>
    </source>
</evidence>
<gene>
    <name evidence="5" type="ORF">GJ700_04880</name>
</gene>
<dbReference type="AlphaFoldDB" id="A0A7X2IJA9"/>
<keyword evidence="3" id="KW-0046">Antibiotic resistance</keyword>
<name>A0A7X2IJA9_9BURK</name>
<dbReference type="InterPro" id="IPR029068">
    <property type="entry name" value="Glyas_Bleomycin-R_OHBP_Dase"/>
</dbReference>
<evidence type="ECO:0000259" key="4">
    <source>
        <dbReference type="PROSITE" id="PS51819"/>
    </source>
</evidence>
<accession>A0A7X2IJA9</accession>
<feature type="domain" description="VOC" evidence="4">
    <location>
        <begin position="4"/>
        <end position="118"/>
    </location>
</feature>
<comment type="similarity">
    <text evidence="1">Belongs to the bleomycin resistance protein family.</text>
</comment>
<dbReference type="Pfam" id="PF19581">
    <property type="entry name" value="Glyoxalase_7"/>
    <property type="match status" value="1"/>
</dbReference>
<proteinExistence type="inferred from homology"/>